<dbReference type="Pfam" id="PF07691">
    <property type="entry name" value="PA14"/>
    <property type="match status" value="1"/>
</dbReference>
<proteinExistence type="predicted"/>
<organism evidence="4 5">
    <name type="scientific">Chthoniobacter flavus Ellin428</name>
    <dbReference type="NCBI Taxonomy" id="497964"/>
    <lineage>
        <taxon>Bacteria</taxon>
        <taxon>Pseudomonadati</taxon>
        <taxon>Verrucomicrobiota</taxon>
        <taxon>Spartobacteria</taxon>
        <taxon>Chthoniobacterales</taxon>
        <taxon>Chthoniobacteraceae</taxon>
        <taxon>Chthoniobacter</taxon>
    </lineage>
</organism>
<dbReference type="Gene3D" id="3.40.720.10">
    <property type="entry name" value="Alkaline Phosphatase, subunit A"/>
    <property type="match status" value="1"/>
</dbReference>
<gene>
    <name evidence="4" type="ORF">CfE428DRAFT_4460</name>
</gene>
<dbReference type="STRING" id="497964.CfE428DRAFT_4460"/>
<dbReference type="InterPro" id="IPR011658">
    <property type="entry name" value="PA14_dom"/>
</dbReference>
<evidence type="ECO:0000313" key="4">
    <source>
        <dbReference type="EMBL" id="EDY18030.1"/>
    </source>
</evidence>
<feature type="chain" id="PRO_5002803227" evidence="2">
    <location>
        <begin position="22"/>
        <end position="704"/>
    </location>
</feature>
<dbReference type="InterPro" id="IPR052701">
    <property type="entry name" value="GAG_Ulvan_Degrading_Sulfatases"/>
</dbReference>
<protein>
    <submittedName>
        <fullName evidence="4">Sulfatase</fullName>
    </submittedName>
</protein>
<evidence type="ECO:0000256" key="2">
    <source>
        <dbReference type="SAM" id="SignalP"/>
    </source>
</evidence>
<dbReference type="InParanoid" id="B4D6C1"/>
<feature type="region of interest" description="Disordered" evidence="1">
    <location>
        <begin position="524"/>
        <end position="546"/>
    </location>
</feature>
<dbReference type="eggNOG" id="COG3119">
    <property type="taxonomic scope" value="Bacteria"/>
</dbReference>
<dbReference type="RefSeq" id="WP_006981783.1">
    <property type="nucleotide sequence ID" value="NZ_ABVL01000015.1"/>
</dbReference>
<evidence type="ECO:0000313" key="5">
    <source>
        <dbReference type="Proteomes" id="UP000005824"/>
    </source>
</evidence>
<comment type="caution">
    <text evidence="4">The sequence shown here is derived from an EMBL/GenBank/DDBJ whole genome shotgun (WGS) entry which is preliminary data.</text>
</comment>
<evidence type="ECO:0000259" key="3">
    <source>
        <dbReference type="PROSITE" id="PS51820"/>
    </source>
</evidence>
<sequence length="704" mass="77477">MKSAFALALALCCATPPVLLAVEKALRPNIVFILVDDMGWGDYGVFYQNARKAANDRSQPWHSTPHLDTLAMQGIQLPNQYASTPVCASSRSSLLLGVTQGHANVRDNQFDKALENNHTLASVLKGAGYATAAFGKWGLQGGPAEKDPASKTATPAQWPGYPTKRGFDFYLGYVRHVDGHFHYPKEDGRQVWENDREISADLAGCYTADLFTARAKKWITDQHTAHPDQPFFCYLALDTPHAKIQYPPCAFPSGGGTKGGLQWLGTPGHMINAAEGTPDSYCYPEYANATWDDDHNPATPEKAWPDVDRRYATAVQRIDDCVGDVEQLLKDLGVDDHTLVIFTSDNGVSNESYLKEPFTPQFFRSFGPFDGIKRDCWEGGVHVGAVARWPSFIPAGTVSHEASSHYDWLTTFAELAGVPVPARADGVSLVPTLRGHEQKRTTPVYMEYFMRGKTPNYAEFLPQHRGRVRDQMQAIRIGDYMGVRYAITSPTAPFEIYNVATDPQEGKNLADTGGEFTALQQRMQDTVRSVRRPDSGAPRPYDDELQPAVKPVTVPGIAWSAVEMAAPWVPRLDDLKPTAQGTAANPDLKVAPRKDDVAVLFSGYVEVPEDGEYQFHVAADTGALLRIGGATVIDADFGYESGQDKSGTVRLQAGRHPFRLYYVRREAGEPRLTFQWNRPGQAPQDIPPGAFSHNVMAAKKAKAK</sequence>
<dbReference type="SUPFAM" id="SSF56988">
    <property type="entry name" value="Anthrax protective antigen"/>
    <property type="match status" value="1"/>
</dbReference>
<dbReference type="PANTHER" id="PTHR43751:SF3">
    <property type="entry name" value="SULFATASE N-TERMINAL DOMAIN-CONTAINING PROTEIN"/>
    <property type="match status" value="1"/>
</dbReference>
<keyword evidence="5" id="KW-1185">Reference proteome</keyword>
<dbReference type="InterPro" id="IPR037524">
    <property type="entry name" value="PA14/GLEYA"/>
</dbReference>
<feature type="signal peptide" evidence="2">
    <location>
        <begin position="1"/>
        <end position="21"/>
    </location>
</feature>
<dbReference type="Pfam" id="PF00884">
    <property type="entry name" value="Sulfatase"/>
    <property type="match status" value="1"/>
</dbReference>
<dbReference type="PANTHER" id="PTHR43751">
    <property type="entry name" value="SULFATASE"/>
    <property type="match status" value="1"/>
</dbReference>
<evidence type="ECO:0000256" key="1">
    <source>
        <dbReference type="SAM" id="MobiDB-lite"/>
    </source>
</evidence>
<dbReference type="PROSITE" id="PS51820">
    <property type="entry name" value="PA14"/>
    <property type="match status" value="1"/>
</dbReference>
<dbReference type="SMART" id="SM00758">
    <property type="entry name" value="PA14"/>
    <property type="match status" value="1"/>
</dbReference>
<name>B4D6C1_9BACT</name>
<keyword evidence="2" id="KW-0732">Signal</keyword>
<dbReference type="InterPro" id="IPR000917">
    <property type="entry name" value="Sulfatase_N"/>
</dbReference>
<dbReference type="Proteomes" id="UP000005824">
    <property type="component" value="Unassembled WGS sequence"/>
</dbReference>
<dbReference type="InterPro" id="IPR017850">
    <property type="entry name" value="Alkaline_phosphatase_core_sf"/>
</dbReference>
<dbReference type="EMBL" id="ABVL01000015">
    <property type="protein sequence ID" value="EDY18030.1"/>
    <property type="molecule type" value="Genomic_DNA"/>
</dbReference>
<accession>B4D6C1</accession>
<reference evidence="4 5" key="1">
    <citation type="journal article" date="2011" name="J. Bacteriol.">
        <title>Genome sequence of Chthoniobacter flavus Ellin428, an aerobic heterotrophic soil bacterium.</title>
        <authorList>
            <person name="Kant R."/>
            <person name="van Passel M.W."/>
            <person name="Palva A."/>
            <person name="Lucas S."/>
            <person name="Lapidus A."/>
            <person name="Glavina Del Rio T."/>
            <person name="Dalin E."/>
            <person name="Tice H."/>
            <person name="Bruce D."/>
            <person name="Goodwin L."/>
            <person name="Pitluck S."/>
            <person name="Larimer F.W."/>
            <person name="Land M.L."/>
            <person name="Hauser L."/>
            <person name="Sangwan P."/>
            <person name="de Vos W.M."/>
            <person name="Janssen P.H."/>
            <person name="Smidt H."/>
        </authorList>
    </citation>
    <scope>NUCLEOTIDE SEQUENCE [LARGE SCALE GENOMIC DNA]</scope>
    <source>
        <strain evidence="4 5">Ellin428</strain>
    </source>
</reference>
<dbReference type="SUPFAM" id="SSF53649">
    <property type="entry name" value="Alkaline phosphatase-like"/>
    <property type="match status" value="1"/>
</dbReference>
<feature type="domain" description="PA14" evidence="3">
    <location>
        <begin position="544"/>
        <end position="690"/>
    </location>
</feature>
<dbReference type="Gene3D" id="3.90.182.10">
    <property type="entry name" value="Toxin - Anthrax Protective Antigen,domain 1"/>
    <property type="match status" value="1"/>
</dbReference>
<dbReference type="AlphaFoldDB" id="B4D6C1"/>